<sequence>MIEIKLGKITNIISEDKNTTIVEVKIGDEINKAINYTNITGIIKVDDYVIVNTTAVRLNLGTGGYHFIISILNNIEKEISDTDGHIMKMRYTPQQIRCSTLEEKSEYNKLFNKNISLKESIYAVGELHSMIEPLAASIKFKRPRVRICYIMTDGGALPINFSNSVKRLKEKSLIDKTITINHAFGGDYECINIYSALIAAKEIVKADVTLIAMGPGIVGTNTKYGFSGIEQAYILDGIIKLGGNGICIPRISFEDDRLRHIGISHHTITILSEIVNNRVNVVIPMLDIDKNHIIEKQLKNNHLYDKHNIYHISGEGIEDVIKSFNITPTSMGKNFEQNKDYYYALNAVGNFICSNYL</sequence>
<gene>
    <name evidence="1" type="ORF">GOQ27_15955</name>
</gene>
<dbReference type="AlphaFoldDB" id="A0A942V155"/>
<comment type="caution">
    <text evidence="1">The sequence shown here is derived from an EMBL/GenBank/DDBJ whole genome shotgun (WGS) entry which is preliminary data.</text>
</comment>
<dbReference type="InterPro" id="IPR024479">
    <property type="entry name" value="DUF3866"/>
</dbReference>
<organism evidence="1 2">
    <name type="scientific">Anaeromonas frigoriresistens</name>
    <dbReference type="NCBI Taxonomy" id="2683708"/>
    <lineage>
        <taxon>Bacteria</taxon>
        <taxon>Bacillati</taxon>
        <taxon>Bacillota</taxon>
        <taxon>Tissierellia</taxon>
        <taxon>Tissierellales</taxon>
        <taxon>Thermohalobacteraceae</taxon>
        <taxon>Anaeromonas</taxon>
    </lineage>
</organism>
<dbReference type="EMBL" id="WSFT01000053">
    <property type="protein sequence ID" value="MBS4539971.1"/>
    <property type="molecule type" value="Genomic_DNA"/>
</dbReference>
<name>A0A942V155_9FIRM</name>
<dbReference type="Pfam" id="PF12982">
    <property type="entry name" value="DUF3866"/>
    <property type="match status" value="1"/>
</dbReference>
<evidence type="ECO:0000313" key="2">
    <source>
        <dbReference type="Proteomes" id="UP000724672"/>
    </source>
</evidence>
<accession>A0A942V155</accession>
<keyword evidence="2" id="KW-1185">Reference proteome</keyword>
<protein>
    <submittedName>
        <fullName evidence="1">DUF3866 family protein</fullName>
    </submittedName>
</protein>
<evidence type="ECO:0000313" key="1">
    <source>
        <dbReference type="EMBL" id="MBS4539971.1"/>
    </source>
</evidence>
<dbReference type="Proteomes" id="UP000724672">
    <property type="component" value="Unassembled WGS sequence"/>
</dbReference>
<reference evidence="1" key="1">
    <citation type="submission" date="2019-12" db="EMBL/GenBank/DDBJ databases">
        <title>Clostridiaceae gen. nov. sp. nov., isolated from sediment in Xinjiang, China.</title>
        <authorList>
            <person name="Zhang R."/>
        </authorList>
    </citation>
    <scope>NUCLEOTIDE SEQUENCE</scope>
    <source>
        <strain evidence="1">D2Q-11</strain>
    </source>
</reference>
<proteinExistence type="predicted"/>